<sequence>MDIEEGLQNRRSRVMPQVVQGNRLVVSEVQPTQSLQSSHPPKHQKAQQSRHQRFRPSGRQFKKKSGSSSSGSGSSISGSPKVEFCASVEENILRRSVLVCKVFVTFVDSMDTLRECFLWHSTAQCVGVQGSQHTAAPPQGRSRGSRRGRSFLVQQQRLGEPR</sequence>
<feature type="compositionally biased region" description="Basic residues" evidence="1">
    <location>
        <begin position="40"/>
        <end position="65"/>
    </location>
</feature>
<reference evidence="2 3" key="1">
    <citation type="journal article" date="2015" name="Proc. Natl. Acad. Sci. U.S.A.">
        <title>The resurrection genome of Boea hygrometrica: A blueprint for survival of dehydration.</title>
        <authorList>
            <person name="Xiao L."/>
            <person name="Yang G."/>
            <person name="Zhang L."/>
            <person name="Yang X."/>
            <person name="Zhao S."/>
            <person name="Ji Z."/>
            <person name="Zhou Q."/>
            <person name="Hu M."/>
            <person name="Wang Y."/>
            <person name="Chen M."/>
            <person name="Xu Y."/>
            <person name="Jin H."/>
            <person name="Xiao X."/>
            <person name="Hu G."/>
            <person name="Bao F."/>
            <person name="Hu Y."/>
            <person name="Wan P."/>
            <person name="Li L."/>
            <person name="Deng X."/>
            <person name="Kuang T."/>
            <person name="Xiang C."/>
            <person name="Zhu J.K."/>
            <person name="Oliver M.J."/>
            <person name="He Y."/>
        </authorList>
    </citation>
    <scope>NUCLEOTIDE SEQUENCE [LARGE SCALE GENOMIC DNA]</scope>
    <source>
        <strain evidence="3">cv. XS01</strain>
    </source>
</reference>
<protein>
    <submittedName>
        <fullName evidence="2">C-terminal domain phosphatase-like 4</fullName>
    </submittedName>
</protein>
<feature type="region of interest" description="Disordered" evidence="1">
    <location>
        <begin position="130"/>
        <end position="162"/>
    </location>
</feature>
<feature type="compositionally biased region" description="Low complexity" evidence="1">
    <location>
        <begin position="66"/>
        <end position="79"/>
    </location>
</feature>
<evidence type="ECO:0000313" key="2">
    <source>
        <dbReference type="EMBL" id="KZV29053.1"/>
    </source>
</evidence>
<name>A0A2Z7B5E3_9LAMI</name>
<dbReference type="Proteomes" id="UP000250235">
    <property type="component" value="Unassembled WGS sequence"/>
</dbReference>
<feature type="region of interest" description="Disordered" evidence="1">
    <location>
        <begin position="29"/>
        <end position="80"/>
    </location>
</feature>
<dbReference type="AlphaFoldDB" id="A0A2Z7B5E3"/>
<keyword evidence="3" id="KW-1185">Reference proteome</keyword>
<accession>A0A2Z7B5E3</accession>
<feature type="compositionally biased region" description="Polar residues" evidence="1">
    <location>
        <begin position="29"/>
        <end position="39"/>
    </location>
</feature>
<proteinExistence type="predicted"/>
<dbReference type="EMBL" id="KV009659">
    <property type="protein sequence ID" value="KZV29053.1"/>
    <property type="molecule type" value="Genomic_DNA"/>
</dbReference>
<evidence type="ECO:0000256" key="1">
    <source>
        <dbReference type="SAM" id="MobiDB-lite"/>
    </source>
</evidence>
<organism evidence="2 3">
    <name type="scientific">Dorcoceras hygrometricum</name>
    <dbReference type="NCBI Taxonomy" id="472368"/>
    <lineage>
        <taxon>Eukaryota</taxon>
        <taxon>Viridiplantae</taxon>
        <taxon>Streptophyta</taxon>
        <taxon>Embryophyta</taxon>
        <taxon>Tracheophyta</taxon>
        <taxon>Spermatophyta</taxon>
        <taxon>Magnoliopsida</taxon>
        <taxon>eudicotyledons</taxon>
        <taxon>Gunneridae</taxon>
        <taxon>Pentapetalae</taxon>
        <taxon>asterids</taxon>
        <taxon>lamiids</taxon>
        <taxon>Lamiales</taxon>
        <taxon>Gesneriaceae</taxon>
        <taxon>Didymocarpoideae</taxon>
        <taxon>Trichosporeae</taxon>
        <taxon>Loxocarpinae</taxon>
        <taxon>Dorcoceras</taxon>
    </lineage>
</organism>
<feature type="compositionally biased region" description="Polar residues" evidence="1">
    <location>
        <begin position="152"/>
        <end position="162"/>
    </location>
</feature>
<gene>
    <name evidence="2" type="ORF">F511_15144</name>
</gene>
<evidence type="ECO:0000313" key="3">
    <source>
        <dbReference type="Proteomes" id="UP000250235"/>
    </source>
</evidence>